<dbReference type="RefSeq" id="WP_189355244.1">
    <property type="nucleotide sequence ID" value="NZ_BMYU01000001.1"/>
</dbReference>
<protein>
    <recommendedName>
        <fullName evidence="3">4'-phosphopantetheinyl transferase domain-containing protein</fullName>
    </recommendedName>
</protein>
<evidence type="ECO:0000313" key="4">
    <source>
        <dbReference type="EMBL" id="GGX29498.1"/>
    </source>
</evidence>
<accession>A0ABQ2XQN2</accession>
<keyword evidence="5" id="KW-1185">Reference proteome</keyword>
<comment type="similarity">
    <text evidence="1">Belongs to the P-Pant transferase superfamily. Gsp/Sfp/HetI/AcpT family.</text>
</comment>
<proteinExistence type="inferred from homology"/>
<reference evidence="5" key="1">
    <citation type="journal article" date="2019" name="Int. J. Syst. Evol. Microbiol.">
        <title>The Global Catalogue of Microorganisms (GCM) 10K type strain sequencing project: providing services to taxonomists for standard genome sequencing and annotation.</title>
        <authorList>
            <consortium name="The Broad Institute Genomics Platform"/>
            <consortium name="The Broad Institute Genome Sequencing Center for Infectious Disease"/>
            <person name="Wu L."/>
            <person name="Ma J."/>
        </authorList>
    </citation>
    <scope>NUCLEOTIDE SEQUENCE [LARGE SCALE GENOMIC DNA]</scope>
    <source>
        <strain evidence="5">KCTC 23917</strain>
    </source>
</reference>
<name>A0ABQ2XQN2_9BURK</name>
<evidence type="ECO:0000256" key="2">
    <source>
        <dbReference type="ARBA" id="ARBA00022679"/>
    </source>
</evidence>
<evidence type="ECO:0000259" key="3">
    <source>
        <dbReference type="Pfam" id="PF01648"/>
    </source>
</evidence>
<evidence type="ECO:0000256" key="1">
    <source>
        <dbReference type="ARBA" id="ARBA00010990"/>
    </source>
</evidence>
<dbReference type="PANTHER" id="PTHR12215">
    <property type="entry name" value="PHOSPHOPANTETHEINE TRANSFERASE"/>
    <property type="match status" value="1"/>
</dbReference>
<keyword evidence="2" id="KW-0808">Transferase</keyword>
<gene>
    <name evidence="4" type="ORF">GCM10010946_03050</name>
</gene>
<dbReference type="Pfam" id="PF01648">
    <property type="entry name" value="ACPS"/>
    <property type="match status" value="1"/>
</dbReference>
<organism evidence="4 5">
    <name type="scientific">Undibacterium squillarum</name>
    <dbReference type="NCBI Taxonomy" id="1131567"/>
    <lineage>
        <taxon>Bacteria</taxon>
        <taxon>Pseudomonadati</taxon>
        <taxon>Pseudomonadota</taxon>
        <taxon>Betaproteobacteria</taxon>
        <taxon>Burkholderiales</taxon>
        <taxon>Oxalobacteraceae</taxon>
        <taxon>Undibacterium</taxon>
    </lineage>
</organism>
<dbReference type="InterPro" id="IPR008278">
    <property type="entry name" value="4-PPantetheinyl_Trfase_dom"/>
</dbReference>
<dbReference type="InterPro" id="IPR037143">
    <property type="entry name" value="4-PPantetheinyl_Trfase_dom_sf"/>
</dbReference>
<dbReference type="Proteomes" id="UP000653343">
    <property type="component" value="Unassembled WGS sequence"/>
</dbReference>
<dbReference type="SUPFAM" id="SSF56214">
    <property type="entry name" value="4'-phosphopantetheinyl transferase"/>
    <property type="match status" value="2"/>
</dbReference>
<comment type="caution">
    <text evidence="4">The sequence shown here is derived from an EMBL/GenBank/DDBJ whole genome shotgun (WGS) entry which is preliminary data.</text>
</comment>
<sequence length="269" mass="30184">MPTVRLYRWHAVRRAYAAGLQFDQHEQRRRSRLRFSTLTERFDQAHYGLRIALADATGRDAADLRFSYSALGKPSLLSETPEPLHFSLSHAGQHIMLAVAACPVGLDLEAHQATAEVMQQLVPYVMQTAEQTRLHSMSDTDKIKQFYRHWVAKEALMKHTGLGLQLPPQAIFIREDFQSAEVAPAWEYQLGTDWCIQEIPAAEGYSAALCTAQPVRVQCCEAEGLLKACRNDDTVCADNALWQPENTPNADFSMAIRLSSAESLALRKV</sequence>
<dbReference type="EMBL" id="BMYU01000001">
    <property type="protein sequence ID" value="GGX29498.1"/>
    <property type="molecule type" value="Genomic_DNA"/>
</dbReference>
<dbReference type="InterPro" id="IPR050559">
    <property type="entry name" value="P-Pant_transferase_sf"/>
</dbReference>
<dbReference type="PANTHER" id="PTHR12215:SF10">
    <property type="entry name" value="L-AMINOADIPATE-SEMIALDEHYDE DEHYDROGENASE-PHOSPHOPANTETHEINYL TRANSFERASE"/>
    <property type="match status" value="1"/>
</dbReference>
<dbReference type="Gene3D" id="3.90.470.20">
    <property type="entry name" value="4'-phosphopantetheinyl transferase domain"/>
    <property type="match status" value="2"/>
</dbReference>
<feature type="domain" description="4'-phosphopantetheinyl transferase" evidence="3">
    <location>
        <begin position="103"/>
        <end position="210"/>
    </location>
</feature>
<evidence type="ECO:0000313" key="5">
    <source>
        <dbReference type="Proteomes" id="UP000653343"/>
    </source>
</evidence>